<name>A0A2N3LHA1_9BACI</name>
<protein>
    <submittedName>
        <fullName evidence="2">Uncharacterized protein</fullName>
    </submittedName>
</protein>
<accession>A0A2N3LHA1</accession>
<feature type="compositionally biased region" description="Polar residues" evidence="1">
    <location>
        <begin position="64"/>
        <end position="74"/>
    </location>
</feature>
<dbReference type="OrthoDB" id="2944067at2"/>
<dbReference type="EMBL" id="PIQO01000014">
    <property type="protein sequence ID" value="PKR83954.1"/>
    <property type="molecule type" value="Genomic_DNA"/>
</dbReference>
<feature type="compositionally biased region" description="Low complexity" evidence="1">
    <location>
        <begin position="52"/>
        <end position="63"/>
    </location>
</feature>
<evidence type="ECO:0000313" key="3">
    <source>
        <dbReference type="Proteomes" id="UP000233440"/>
    </source>
</evidence>
<dbReference type="Proteomes" id="UP000233440">
    <property type="component" value="Unassembled WGS sequence"/>
</dbReference>
<proteinExistence type="predicted"/>
<gene>
    <name evidence="2" type="ORF">CWO92_17015</name>
</gene>
<comment type="caution">
    <text evidence="2">The sequence shown here is derived from an EMBL/GenBank/DDBJ whole genome shotgun (WGS) entry which is preliminary data.</text>
</comment>
<organism evidence="2 3">
    <name type="scientific">Heyndrickxia camelliae</name>
    <dbReference type="NCBI Taxonomy" id="1707093"/>
    <lineage>
        <taxon>Bacteria</taxon>
        <taxon>Bacillati</taxon>
        <taxon>Bacillota</taxon>
        <taxon>Bacilli</taxon>
        <taxon>Bacillales</taxon>
        <taxon>Bacillaceae</taxon>
        <taxon>Heyndrickxia</taxon>
    </lineage>
</organism>
<reference evidence="2 3" key="1">
    <citation type="submission" date="2017-11" db="EMBL/GenBank/DDBJ databases">
        <title>Bacillus camelliae sp. nov., isolated from pu'er tea.</title>
        <authorList>
            <person name="Niu L."/>
        </authorList>
    </citation>
    <scope>NUCLEOTIDE SEQUENCE [LARGE SCALE GENOMIC DNA]</scope>
    <source>
        <strain evidence="2 3">7578-1</strain>
    </source>
</reference>
<evidence type="ECO:0000313" key="2">
    <source>
        <dbReference type="EMBL" id="PKR83954.1"/>
    </source>
</evidence>
<feature type="region of interest" description="Disordered" evidence="1">
    <location>
        <begin position="30"/>
        <end position="101"/>
    </location>
</feature>
<evidence type="ECO:0000256" key="1">
    <source>
        <dbReference type="SAM" id="MobiDB-lite"/>
    </source>
</evidence>
<feature type="compositionally biased region" description="Polar residues" evidence="1">
    <location>
        <begin position="30"/>
        <end position="51"/>
    </location>
</feature>
<dbReference type="RefSeq" id="WP_101355407.1">
    <property type="nucleotide sequence ID" value="NZ_PIQO01000014.1"/>
</dbReference>
<sequence>MAKSKGLKWIVGLSSVAVFTGFVGLSQKYDQSSVASTNSSQDNQHNGTYFPNDNSESWSDSDNGAQFGNSSDQEGYSKHDGFGGESGSENSASNEIRGHAS</sequence>
<dbReference type="AlphaFoldDB" id="A0A2N3LHA1"/>
<keyword evidence="3" id="KW-1185">Reference proteome</keyword>